<organism evidence="2 3">
    <name type="scientific">Nepenthes gracilis</name>
    <name type="common">Slender pitcher plant</name>
    <dbReference type="NCBI Taxonomy" id="150966"/>
    <lineage>
        <taxon>Eukaryota</taxon>
        <taxon>Viridiplantae</taxon>
        <taxon>Streptophyta</taxon>
        <taxon>Embryophyta</taxon>
        <taxon>Tracheophyta</taxon>
        <taxon>Spermatophyta</taxon>
        <taxon>Magnoliopsida</taxon>
        <taxon>eudicotyledons</taxon>
        <taxon>Gunneridae</taxon>
        <taxon>Pentapetalae</taxon>
        <taxon>Caryophyllales</taxon>
        <taxon>Nepenthaceae</taxon>
        <taxon>Nepenthes</taxon>
    </lineage>
</organism>
<evidence type="ECO:0000313" key="2">
    <source>
        <dbReference type="EMBL" id="GMH21410.1"/>
    </source>
</evidence>
<comment type="caution">
    <text evidence="2">The sequence shown here is derived from an EMBL/GenBank/DDBJ whole genome shotgun (WGS) entry which is preliminary data.</text>
</comment>
<dbReference type="EMBL" id="BSYO01000023">
    <property type="protein sequence ID" value="GMH21410.1"/>
    <property type="molecule type" value="Genomic_DNA"/>
</dbReference>
<protein>
    <submittedName>
        <fullName evidence="2">Uncharacterized protein</fullName>
    </submittedName>
</protein>
<dbReference type="AlphaFoldDB" id="A0AAD3T0W9"/>
<dbReference type="Proteomes" id="UP001279734">
    <property type="component" value="Unassembled WGS sequence"/>
</dbReference>
<proteinExistence type="predicted"/>
<sequence>MAGILGPPSVLPQPLSLSPPSVVPTSLASLISPAHSMAPSSSPSSNLSCPQIPVDCPQSFDPSGGMLLAFNSTTFPPLLASQSASVSSQLSHSSDSKLSYLLAIHGILPDRSKSYIEDAELPLFLEQGSREKRVVSQFVQKVP</sequence>
<feature type="region of interest" description="Disordered" evidence="1">
    <location>
        <begin position="1"/>
        <end position="22"/>
    </location>
</feature>
<gene>
    <name evidence="2" type="ORF">Nepgr_023252</name>
</gene>
<keyword evidence="3" id="KW-1185">Reference proteome</keyword>
<accession>A0AAD3T0W9</accession>
<evidence type="ECO:0000256" key="1">
    <source>
        <dbReference type="SAM" id="MobiDB-lite"/>
    </source>
</evidence>
<name>A0AAD3T0W9_NEPGR</name>
<evidence type="ECO:0000313" key="3">
    <source>
        <dbReference type="Proteomes" id="UP001279734"/>
    </source>
</evidence>
<reference evidence="2" key="1">
    <citation type="submission" date="2023-05" db="EMBL/GenBank/DDBJ databases">
        <title>Nepenthes gracilis genome sequencing.</title>
        <authorList>
            <person name="Fukushima K."/>
        </authorList>
    </citation>
    <scope>NUCLEOTIDE SEQUENCE</scope>
    <source>
        <strain evidence="2">SING2019-196</strain>
    </source>
</reference>